<gene>
    <name evidence="3" type="ORF">S03H2_55066</name>
</gene>
<dbReference type="SUPFAM" id="SSF55347">
    <property type="entry name" value="Glyceraldehyde-3-phosphate dehydrogenase-like, C-terminal domain"/>
    <property type="match status" value="1"/>
</dbReference>
<dbReference type="Gene3D" id="3.30.360.10">
    <property type="entry name" value="Dihydrodipicolinate Reductase, domain 2"/>
    <property type="match status" value="1"/>
</dbReference>
<evidence type="ECO:0000259" key="2">
    <source>
        <dbReference type="Pfam" id="PF22725"/>
    </source>
</evidence>
<dbReference type="AlphaFoldDB" id="X1HNP7"/>
<dbReference type="InterPro" id="IPR000683">
    <property type="entry name" value="Gfo/Idh/MocA-like_OxRdtase_N"/>
</dbReference>
<feature type="domain" description="Gfo/Idh/MocA-like oxidoreductase N-terminal" evidence="1">
    <location>
        <begin position="1"/>
        <end position="43"/>
    </location>
</feature>
<organism evidence="3">
    <name type="scientific">marine sediment metagenome</name>
    <dbReference type="NCBI Taxonomy" id="412755"/>
    <lineage>
        <taxon>unclassified sequences</taxon>
        <taxon>metagenomes</taxon>
        <taxon>ecological metagenomes</taxon>
    </lineage>
</organism>
<dbReference type="PANTHER" id="PTHR46368">
    <property type="match status" value="1"/>
</dbReference>
<feature type="domain" description="GFO/IDH/MocA-like oxidoreductase" evidence="2">
    <location>
        <begin position="55"/>
        <end position="171"/>
    </location>
</feature>
<dbReference type="Gene3D" id="3.40.50.720">
    <property type="entry name" value="NAD(P)-binding Rossmann-like Domain"/>
    <property type="match status" value="1"/>
</dbReference>
<feature type="non-terminal residue" evidence="3">
    <location>
        <position position="1"/>
    </location>
</feature>
<dbReference type="Pfam" id="PF22725">
    <property type="entry name" value="GFO_IDH_MocA_C3"/>
    <property type="match status" value="1"/>
</dbReference>
<evidence type="ECO:0000259" key="1">
    <source>
        <dbReference type="Pfam" id="PF01408"/>
    </source>
</evidence>
<sequence>HREWALKAADAGKHVLSEKPLTMDLDEAASVVSACRSNNVQLMDGVMWVHHDRTAAMKKVLVGGGLGEIRRVTSAFAFNWGANIPTENIRARKELGGGSLGDLGYYCVRAILWVFGELPESVFARARYENDVDIELSCMLFYPNDRTASLDCGFTTRGRCWLEVAGSEAALTVDDYVLPASEEMSQYWVNKGPSSKQRFDLGPCVQEAKMIENFSSIVQSGVPDDGPPRDALNTVRVCCALAEAARTGRETPVS</sequence>
<accession>X1HNP7</accession>
<dbReference type="PANTHER" id="PTHR46368:SF4">
    <property type="entry name" value="OS10G0403700 PROTEIN"/>
    <property type="match status" value="1"/>
</dbReference>
<evidence type="ECO:0008006" key="4">
    <source>
        <dbReference type="Google" id="ProtNLM"/>
    </source>
</evidence>
<dbReference type="InterPro" id="IPR036291">
    <property type="entry name" value="NAD(P)-bd_dom_sf"/>
</dbReference>
<dbReference type="Pfam" id="PF01408">
    <property type="entry name" value="GFO_IDH_MocA"/>
    <property type="match status" value="1"/>
</dbReference>
<evidence type="ECO:0000313" key="3">
    <source>
        <dbReference type="EMBL" id="GAH71766.1"/>
    </source>
</evidence>
<protein>
    <recommendedName>
        <fullName evidence="4">Gfo/Idh/MocA-like oxidoreductase N-terminal domain-containing protein</fullName>
    </recommendedName>
</protein>
<dbReference type="InterPro" id="IPR055170">
    <property type="entry name" value="GFO_IDH_MocA-like_dom"/>
</dbReference>
<comment type="caution">
    <text evidence="3">The sequence shown here is derived from an EMBL/GenBank/DDBJ whole genome shotgun (WGS) entry which is preliminary data.</text>
</comment>
<reference evidence="3" key="1">
    <citation type="journal article" date="2014" name="Front. Microbiol.">
        <title>High frequency of phylogenetically diverse reductive dehalogenase-homologous genes in deep subseafloor sedimentary metagenomes.</title>
        <authorList>
            <person name="Kawai M."/>
            <person name="Futagami T."/>
            <person name="Toyoda A."/>
            <person name="Takaki Y."/>
            <person name="Nishi S."/>
            <person name="Hori S."/>
            <person name="Arai W."/>
            <person name="Tsubouchi T."/>
            <person name="Morono Y."/>
            <person name="Uchiyama I."/>
            <person name="Ito T."/>
            <person name="Fujiyama A."/>
            <person name="Inagaki F."/>
            <person name="Takami H."/>
        </authorList>
    </citation>
    <scope>NUCLEOTIDE SEQUENCE</scope>
    <source>
        <strain evidence="3">Expedition CK06-06</strain>
    </source>
</reference>
<dbReference type="EMBL" id="BARU01035150">
    <property type="protein sequence ID" value="GAH71766.1"/>
    <property type="molecule type" value="Genomic_DNA"/>
</dbReference>
<dbReference type="GO" id="GO:0000166">
    <property type="term" value="F:nucleotide binding"/>
    <property type="evidence" value="ECO:0007669"/>
    <property type="project" value="InterPro"/>
</dbReference>
<proteinExistence type="predicted"/>
<name>X1HNP7_9ZZZZ</name>
<dbReference type="SUPFAM" id="SSF51735">
    <property type="entry name" value="NAD(P)-binding Rossmann-fold domains"/>
    <property type="match status" value="1"/>
</dbReference>